<protein>
    <submittedName>
        <fullName evidence="1">Non-specific serine/threonine protein kinase</fullName>
        <ecNumber evidence="1">2.7.11.1</ecNumber>
    </submittedName>
</protein>
<organism evidence="1 2">
    <name type="scientific">Salvia divinorum</name>
    <name type="common">Maria pastora</name>
    <name type="synonym">Diviner's sage</name>
    <dbReference type="NCBI Taxonomy" id="28513"/>
    <lineage>
        <taxon>Eukaryota</taxon>
        <taxon>Viridiplantae</taxon>
        <taxon>Streptophyta</taxon>
        <taxon>Embryophyta</taxon>
        <taxon>Tracheophyta</taxon>
        <taxon>Spermatophyta</taxon>
        <taxon>Magnoliopsida</taxon>
        <taxon>eudicotyledons</taxon>
        <taxon>Gunneridae</taxon>
        <taxon>Pentapetalae</taxon>
        <taxon>asterids</taxon>
        <taxon>lamiids</taxon>
        <taxon>Lamiales</taxon>
        <taxon>Lamiaceae</taxon>
        <taxon>Nepetoideae</taxon>
        <taxon>Mentheae</taxon>
        <taxon>Salviinae</taxon>
        <taxon>Salvia</taxon>
        <taxon>Salvia subgen. Calosphace</taxon>
    </lineage>
</organism>
<sequence length="70" mass="8010">MLKQMKLQDYAQKLQSEGKALDMVDGSLDEQFPSDEALRCIRVGLQCTLEHPRDRPTMCSVLKMLNRDAI</sequence>
<name>A0ABD1G728_SALDI</name>
<keyword evidence="1" id="KW-0723">Serine/threonine-protein kinase</keyword>
<dbReference type="SUPFAM" id="SSF56112">
    <property type="entry name" value="Protein kinase-like (PK-like)"/>
    <property type="match status" value="1"/>
</dbReference>
<keyword evidence="1" id="KW-0808">Transferase</keyword>
<dbReference type="Gene3D" id="1.10.510.10">
    <property type="entry name" value="Transferase(Phosphotransferase) domain 1"/>
    <property type="match status" value="1"/>
</dbReference>
<dbReference type="EMBL" id="JBEAFC010000010">
    <property type="protein sequence ID" value="KAL1538818.1"/>
    <property type="molecule type" value="Genomic_DNA"/>
</dbReference>
<dbReference type="PANTHER" id="PTHR27006:SF606">
    <property type="entry name" value="INTERLEUKIN-1 RECEPTOR-ASSOCIATED KINASE 4"/>
    <property type="match status" value="1"/>
</dbReference>
<dbReference type="Proteomes" id="UP001567538">
    <property type="component" value="Unassembled WGS sequence"/>
</dbReference>
<accession>A0ABD1G728</accession>
<dbReference type="GO" id="GO:0004674">
    <property type="term" value="F:protein serine/threonine kinase activity"/>
    <property type="evidence" value="ECO:0007669"/>
    <property type="project" value="UniProtKB-KW"/>
</dbReference>
<comment type="caution">
    <text evidence="1">The sequence shown here is derived from an EMBL/GenBank/DDBJ whole genome shotgun (WGS) entry which is preliminary data.</text>
</comment>
<evidence type="ECO:0000313" key="1">
    <source>
        <dbReference type="EMBL" id="KAL1538818.1"/>
    </source>
</evidence>
<reference evidence="1 2" key="1">
    <citation type="submission" date="2024-06" db="EMBL/GenBank/DDBJ databases">
        <title>A chromosome level genome sequence of Diviner's sage (Salvia divinorum).</title>
        <authorList>
            <person name="Ford S.A."/>
            <person name="Ro D.-K."/>
            <person name="Ness R.W."/>
            <person name="Phillips M.A."/>
        </authorList>
    </citation>
    <scope>NUCLEOTIDE SEQUENCE [LARGE SCALE GENOMIC DNA]</scope>
    <source>
        <strain evidence="1">SAF-2024a</strain>
        <tissue evidence="1">Leaf</tissue>
    </source>
</reference>
<keyword evidence="2" id="KW-1185">Reference proteome</keyword>
<dbReference type="InterPro" id="IPR011009">
    <property type="entry name" value="Kinase-like_dom_sf"/>
</dbReference>
<proteinExistence type="predicted"/>
<gene>
    <name evidence="1" type="ORF">AAHA92_27515</name>
</gene>
<dbReference type="EC" id="2.7.11.1" evidence="1"/>
<dbReference type="PANTHER" id="PTHR27006">
    <property type="entry name" value="PROMASTIGOTE SURFACE ANTIGEN PROTEIN PSA"/>
    <property type="match status" value="1"/>
</dbReference>
<keyword evidence="1" id="KW-0418">Kinase</keyword>
<evidence type="ECO:0000313" key="2">
    <source>
        <dbReference type="Proteomes" id="UP001567538"/>
    </source>
</evidence>
<dbReference type="AlphaFoldDB" id="A0ABD1G728"/>